<dbReference type="AlphaFoldDB" id="A0A7R9I7G0"/>
<organism evidence="1">
    <name type="scientific">Timema bartmani</name>
    <dbReference type="NCBI Taxonomy" id="61472"/>
    <lineage>
        <taxon>Eukaryota</taxon>
        <taxon>Metazoa</taxon>
        <taxon>Ecdysozoa</taxon>
        <taxon>Arthropoda</taxon>
        <taxon>Hexapoda</taxon>
        <taxon>Insecta</taxon>
        <taxon>Pterygota</taxon>
        <taxon>Neoptera</taxon>
        <taxon>Polyneoptera</taxon>
        <taxon>Phasmatodea</taxon>
        <taxon>Timematodea</taxon>
        <taxon>Timematoidea</taxon>
        <taxon>Timematidae</taxon>
        <taxon>Timema</taxon>
    </lineage>
</organism>
<accession>A0A7R9I7G0</accession>
<sequence>MSLDTHAKLHSSICGEVNSDATTIVVFSTMSRVYLVAVSPTGGEYNMGNVNQEQDRVRLEEVNPHLRGGRVENHLGKSTPSSPDLDSNLDLPIVGSLAQQETSALANYAIEVGTVEFRHESCFNLLSTKVLNCRAVFIGFYGGDRLTFWSLRHKPCDQVALVYCIVSYGRGRYAQETLTTKFSNLSQCSCRYSEHSHIQYTRAT</sequence>
<evidence type="ECO:0000313" key="1">
    <source>
        <dbReference type="EMBL" id="CAD7448181.1"/>
    </source>
</evidence>
<dbReference type="EMBL" id="OD569679">
    <property type="protein sequence ID" value="CAD7448181.1"/>
    <property type="molecule type" value="Genomic_DNA"/>
</dbReference>
<name>A0A7R9I7G0_9NEOP</name>
<proteinExistence type="predicted"/>
<reference evidence="1" key="1">
    <citation type="submission" date="2020-11" db="EMBL/GenBank/DDBJ databases">
        <authorList>
            <person name="Tran Van P."/>
        </authorList>
    </citation>
    <scope>NUCLEOTIDE SEQUENCE</scope>
</reference>
<protein>
    <submittedName>
        <fullName evidence="1">Uncharacterized protein</fullName>
    </submittedName>
</protein>
<gene>
    <name evidence="1" type="ORF">TBIB3V08_LOCUS10470</name>
</gene>